<reference evidence="2" key="1">
    <citation type="submission" date="2006-10" db="EMBL/GenBank/DDBJ databases">
        <authorList>
            <person name="Amadeo P."/>
            <person name="Zhao Q."/>
            <person name="Wortman J."/>
            <person name="Fraser-Liggett C."/>
            <person name="Carlton J."/>
        </authorList>
    </citation>
    <scope>NUCLEOTIDE SEQUENCE</scope>
    <source>
        <strain evidence="2">G3</strain>
    </source>
</reference>
<sequence>MLSLLGAFSAASILDNSTIESFSKKALEGGAIKFTADLAVLLVKKQNPNKIKSIQRSISFACSEIQAYQIRATQATIDITGNKLCYVQVVGSQNKITYSGDIIMDIAGSQNDVRPKVDLNSLSTPLSFVNGSQNSIKPKWSGSASADAKMAFIYVRGIQSEKPSLGSKMSYEDPTATSICNIGSYKNVPVAEISNLTQNRFEMLAVKEGAKGPVDIETIIIVVVVIGFILFITSIVLCCCFCPFCLGCWMCCCCCCQFCAPKYAANNNNNTNVVYVNNNNIYGADAV</sequence>
<gene>
    <name evidence="2" type="ORF">TVAG_230400</name>
</gene>
<protein>
    <submittedName>
        <fullName evidence="2">Uncharacterized protein</fullName>
    </submittedName>
</protein>
<organism evidence="2 3">
    <name type="scientific">Trichomonas vaginalis (strain ATCC PRA-98 / G3)</name>
    <dbReference type="NCBI Taxonomy" id="412133"/>
    <lineage>
        <taxon>Eukaryota</taxon>
        <taxon>Metamonada</taxon>
        <taxon>Parabasalia</taxon>
        <taxon>Trichomonadida</taxon>
        <taxon>Trichomonadidae</taxon>
        <taxon>Trichomonas</taxon>
    </lineage>
</organism>
<evidence type="ECO:0000256" key="1">
    <source>
        <dbReference type="SAM" id="Phobius"/>
    </source>
</evidence>
<name>A2GAH1_TRIV3</name>
<accession>A2GAH1</accession>
<proteinExistence type="predicted"/>
<dbReference type="Proteomes" id="UP000001542">
    <property type="component" value="Unassembled WGS sequence"/>
</dbReference>
<evidence type="ECO:0000313" key="3">
    <source>
        <dbReference type="Proteomes" id="UP000001542"/>
    </source>
</evidence>
<dbReference type="InParanoid" id="A2GAH1"/>
<keyword evidence="1" id="KW-0812">Transmembrane</keyword>
<reference evidence="2" key="2">
    <citation type="journal article" date="2007" name="Science">
        <title>Draft genome sequence of the sexually transmitted pathogen Trichomonas vaginalis.</title>
        <authorList>
            <person name="Carlton J.M."/>
            <person name="Hirt R.P."/>
            <person name="Silva J.C."/>
            <person name="Delcher A.L."/>
            <person name="Schatz M."/>
            <person name="Zhao Q."/>
            <person name="Wortman J.R."/>
            <person name="Bidwell S.L."/>
            <person name="Alsmark U.C.M."/>
            <person name="Besteiro S."/>
            <person name="Sicheritz-Ponten T."/>
            <person name="Noel C.J."/>
            <person name="Dacks J.B."/>
            <person name="Foster P.G."/>
            <person name="Simillion C."/>
            <person name="Van de Peer Y."/>
            <person name="Miranda-Saavedra D."/>
            <person name="Barton G.J."/>
            <person name="Westrop G.D."/>
            <person name="Mueller S."/>
            <person name="Dessi D."/>
            <person name="Fiori P.L."/>
            <person name="Ren Q."/>
            <person name="Paulsen I."/>
            <person name="Zhang H."/>
            <person name="Bastida-Corcuera F.D."/>
            <person name="Simoes-Barbosa A."/>
            <person name="Brown M.T."/>
            <person name="Hayes R.D."/>
            <person name="Mukherjee M."/>
            <person name="Okumura C.Y."/>
            <person name="Schneider R."/>
            <person name="Smith A.J."/>
            <person name="Vanacova S."/>
            <person name="Villalvazo M."/>
            <person name="Haas B.J."/>
            <person name="Pertea M."/>
            <person name="Feldblyum T.V."/>
            <person name="Utterback T.R."/>
            <person name="Shu C.L."/>
            <person name="Osoegawa K."/>
            <person name="de Jong P.J."/>
            <person name="Hrdy I."/>
            <person name="Horvathova L."/>
            <person name="Zubacova Z."/>
            <person name="Dolezal P."/>
            <person name="Malik S.B."/>
            <person name="Logsdon J.M. Jr."/>
            <person name="Henze K."/>
            <person name="Gupta A."/>
            <person name="Wang C.C."/>
            <person name="Dunne R.L."/>
            <person name="Upcroft J.A."/>
            <person name="Upcroft P."/>
            <person name="White O."/>
            <person name="Salzberg S.L."/>
            <person name="Tang P."/>
            <person name="Chiu C.-H."/>
            <person name="Lee Y.-S."/>
            <person name="Embley T.M."/>
            <person name="Coombs G.H."/>
            <person name="Mottram J.C."/>
            <person name="Tachezy J."/>
            <person name="Fraser-Liggett C.M."/>
            <person name="Johnson P.J."/>
        </authorList>
    </citation>
    <scope>NUCLEOTIDE SEQUENCE [LARGE SCALE GENOMIC DNA]</scope>
    <source>
        <strain evidence="2">G3</strain>
    </source>
</reference>
<keyword evidence="3" id="KW-1185">Reference proteome</keyword>
<dbReference type="EMBL" id="DS114814">
    <property type="protein sequence ID" value="EAX85844.1"/>
    <property type="molecule type" value="Genomic_DNA"/>
</dbReference>
<dbReference type="VEuPathDB" id="TrichDB:TVAG_230400"/>
<feature type="transmembrane region" description="Helical" evidence="1">
    <location>
        <begin position="219"/>
        <end position="246"/>
    </location>
</feature>
<keyword evidence="1" id="KW-0472">Membrane</keyword>
<evidence type="ECO:0000313" key="2">
    <source>
        <dbReference type="EMBL" id="EAX85844.1"/>
    </source>
</evidence>
<keyword evidence="1" id="KW-1133">Transmembrane helix</keyword>
<dbReference type="AlphaFoldDB" id="A2GAH1"/>